<dbReference type="Proteomes" id="UP000251960">
    <property type="component" value="Chromosome 5"/>
</dbReference>
<dbReference type="ExpressionAtlas" id="A0A3L6EM20">
    <property type="expression patterns" value="baseline and differential"/>
</dbReference>
<dbReference type="EMBL" id="NCVQ01000006">
    <property type="protein sequence ID" value="PWZ21719.1"/>
    <property type="molecule type" value="Genomic_DNA"/>
</dbReference>
<comment type="caution">
    <text evidence="1">The sequence shown here is derived from an EMBL/GenBank/DDBJ whole genome shotgun (WGS) entry which is preliminary data.</text>
</comment>
<reference evidence="1" key="1">
    <citation type="journal article" date="2018" name="Nat. Genet.">
        <title>Extensive intraspecific gene order and gene structural variations between Mo17 and other maize genomes.</title>
        <authorList>
            <person name="Sun S."/>
            <person name="Zhou Y."/>
            <person name="Chen J."/>
            <person name="Shi J."/>
            <person name="Zhao H."/>
            <person name="Zhao H."/>
            <person name="Song W."/>
            <person name="Zhang M."/>
            <person name="Cui Y."/>
            <person name="Dong X."/>
            <person name="Liu H."/>
            <person name="Ma X."/>
            <person name="Jiao Y."/>
            <person name="Wang B."/>
            <person name="Wei X."/>
            <person name="Stein J.C."/>
            <person name="Glaubitz J.C."/>
            <person name="Lu F."/>
            <person name="Yu G."/>
            <person name="Liang C."/>
            <person name="Fengler K."/>
            <person name="Li B."/>
            <person name="Rafalski A."/>
            <person name="Schnable P.S."/>
            <person name="Ware D.H."/>
            <person name="Buckler E.S."/>
            <person name="Lai J."/>
        </authorList>
    </citation>
    <scope>NUCLEOTIDE SEQUENCE [LARGE SCALE GENOMIC DNA]</scope>
    <source>
        <tissue evidence="1">Seedling</tissue>
    </source>
</reference>
<dbReference type="AlphaFoldDB" id="A0A3L6EM20"/>
<accession>A0A3L6EM20</accession>
<sequence length="143" mass="16089">MLTSLRLFFSLSSFNSRPSTCSFNALLHSLGSVCRLCLAAPTKLYITPNLSSCNILLMFLVCVGDPDSALKADTSMIVQSKKMKRREFDIIIQASTLITYWFSGSPSECDIFYDAQNDFLTPEWDSENLQVVLMILSMFESSR</sequence>
<protein>
    <submittedName>
        <fullName evidence="1">Uncharacterized protein</fullName>
    </submittedName>
</protein>
<gene>
    <name evidence="1" type="ORF">Zm00014a_008817</name>
</gene>
<name>A0A3L6EM20_MAIZE</name>
<evidence type="ECO:0000313" key="1">
    <source>
        <dbReference type="EMBL" id="PWZ21719.1"/>
    </source>
</evidence>
<proteinExistence type="predicted"/>
<organism evidence="1">
    <name type="scientific">Zea mays</name>
    <name type="common">Maize</name>
    <dbReference type="NCBI Taxonomy" id="4577"/>
    <lineage>
        <taxon>Eukaryota</taxon>
        <taxon>Viridiplantae</taxon>
        <taxon>Streptophyta</taxon>
        <taxon>Embryophyta</taxon>
        <taxon>Tracheophyta</taxon>
        <taxon>Spermatophyta</taxon>
        <taxon>Magnoliopsida</taxon>
        <taxon>Liliopsida</taxon>
        <taxon>Poales</taxon>
        <taxon>Poaceae</taxon>
        <taxon>PACMAD clade</taxon>
        <taxon>Panicoideae</taxon>
        <taxon>Andropogonodae</taxon>
        <taxon>Andropogoneae</taxon>
        <taxon>Tripsacinae</taxon>
        <taxon>Zea</taxon>
    </lineage>
</organism>